<organism evidence="6">
    <name type="scientific">Reaumuria trigyna</name>
    <dbReference type="NCBI Taxonomy" id="1091135"/>
    <lineage>
        <taxon>Eukaryota</taxon>
        <taxon>Viridiplantae</taxon>
        <taxon>Streptophyta</taxon>
        <taxon>Embryophyta</taxon>
        <taxon>Tracheophyta</taxon>
        <taxon>Spermatophyta</taxon>
        <taxon>Magnoliopsida</taxon>
        <taxon>eudicotyledons</taxon>
        <taxon>Gunneridae</taxon>
        <taxon>Pentapetalae</taxon>
        <taxon>Caryophyllales</taxon>
        <taxon>Tamaricaceae</taxon>
        <taxon>Reaumuria</taxon>
    </lineage>
</organism>
<evidence type="ECO:0000256" key="4">
    <source>
        <dbReference type="SAM" id="MobiDB-lite"/>
    </source>
</evidence>
<name>A0A075C739_9CARY</name>
<dbReference type="Gene3D" id="1.20.1280.170">
    <property type="entry name" value="Exocyst complex component Exo70"/>
    <property type="match status" value="1"/>
</dbReference>
<dbReference type="Pfam" id="PF03081">
    <property type="entry name" value="Exo70_C"/>
    <property type="match status" value="1"/>
</dbReference>
<dbReference type="GO" id="GO:0000145">
    <property type="term" value="C:exocyst"/>
    <property type="evidence" value="ECO:0007669"/>
    <property type="project" value="InterPro"/>
</dbReference>
<feature type="region of interest" description="Disordered" evidence="4">
    <location>
        <begin position="303"/>
        <end position="325"/>
    </location>
</feature>
<evidence type="ECO:0000256" key="2">
    <source>
        <dbReference type="ARBA" id="ARBA00022448"/>
    </source>
</evidence>
<dbReference type="EMBL" id="KC701492">
    <property type="protein sequence ID" value="AGW45468.1"/>
    <property type="molecule type" value="mRNA"/>
</dbReference>
<proteinExistence type="evidence at transcript level"/>
<reference evidence="6" key="1">
    <citation type="submission" date="2013-02" db="EMBL/GenBank/DDBJ databases">
        <title>Rapid identification of the salt tolerance gene from the RNA-seq data of Reaumuria trigyna M. by DDRT-PCR.</title>
        <authorList>
            <person name="Dang Z."/>
        </authorList>
    </citation>
    <scope>NUCLEOTIDE SEQUENCE</scope>
</reference>
<dbReference type="GO" id="GO:0005546">
    <property type="term" value="F:phosphatidylinositol-4,5-bisphosphate binding"/>
    <property type="evidence" value="ECO:0007669"/>
    <property type="project" value="InterPro"/>
</dbReference>
<dbReference type="InterPro" id="IPR016159">
    <property type="entry name" value="Cullin_repeat-like_dom_sf"/>
</dbReference>
<dbReference type="PANTHER" id="PTHR12542">
    <property type="entry name" value="EXOCYST COMPLEX PROTEIN EXO70"/>
    <property type="match status" value="1"/>
</dbReference>
<keyword evidence="2 3" id="KW-0813">Transport</keyword>
<dbReference type="GO" id="GO:0015031">
    <property type="term" value="P:protein transport"/>
    <property type="evidence" value="ECO:0007669"/>
    <property type="project" value="UniProtKB-KW"/>
</dbReference>
<comment type="similarity">
    <text evidence="1 3">Belongs to the EXO70 family.</text>
</comment>
<accession>A0A075C739</accession>
<evidence type="ECO:0000256" key="3">
    <source>
        <dbReference type="RuleBase" id="RU365026"/>
    </source>
</evidence>
<evidence type="ECO:0000313" key="6">
    <source>
        <dbReference type="EMBL" id="AGW45468.1"/>
    </source>
</evidence>
<dbReference type="AlphaFoldDB" id="A0A075C739"/>
<evidence type="ECO:0000259" key="5">
    <source>
        <dbReference type="Pfam" id="PF03081"/>
    </source>
</evidence>
<comment type="function">
    <text evidence="3">Component of the exocyst complex.</text>
</comment>
<dbReference type="GO" id="GO:0006887">
    <property type="term" value="P:exocytosis"/>
    <property type="evidence" value="ECO:0007669"/>
    <property type="project" value="UniProtKB-KW"/>
</dbReference>
<dbReference type="PANTHER" id="PTHR12542:SF17">
    <property type="entry name" value="EXOCYST SUBUNIT EXO70 FAMILY PROTEIN"/>
    <property type="match status" value="1"/>
</dbReference>
<sequence length="415" mass="46874">KRLEREFHLMLKSNKQYLDHESVSTQSSSSSSFSYDSSRTSIVTDCEEDHNGSMINKDSNHHSEDELKNSKIVMDDLKLIADGMINAGYTKECITIYKAVRRSTVQAALNRLGINFRSESSSPTSFHKMEWKNLDTRMKKWKTAAKVAVKMIFRGEKILVDHVFSSTSDTIRENCFSEIATDSALALFSEPEHMAKSTKKSPEKIFRFLDTYDVIKDLGPEIQSIFKFKSTSSVTSQAETTLNKIADSIKTMLTEFESAIQKDSSKTLMPGGGIHPLTRYVMNYLCFLSQYSDSLTDIMASDSTTSPSSPTLPEKYFDSPTTNGPKSKLSEKFAWLILILLCKLDRKAELYGDVSLCYLFLSNNLKYVVSKVQSSSIQFVVGDTWVTKHEDVVRKYAANYEKMGWGKVIGILQND</sequence>
<keyword evidence="3" id="KW-0653">Protein transport</keyword>
<evidence type="ECO:0000256" key="1">
    <source>
        <dbReference type="ARBA" id="ARBA00006756"/>
    </source>
</evidence>
<feature type="non-terminal residue" evidence="6">
    <location>
        <position position="1"/>
    </location>
</feature>
<feature type="compositionally biased region" description="Low complexity" evidence="4">
    <location>
        <begin position="303"/>
        <end position="313"/>
    </location>
</feature>
<feature type="non-terminal residue" evidence="6">
    <location>
        <position position="415"/>
    </location>
</feature>
<dbReference type="SUPFAM" id="SSF74788">
    <property type="entry name" value="Cullin repeat-like"/>
    <property type="match status" value="1"/>
</dbReference>
<protein>
    <recommendedName>
        <fullName evidence="3">Exocyst subunit Exo70 family protein</fullName>
    </recommendedName>
</protein>
<dbReference type="InterPro" id="IPR004140">
    <property type="entry name" value="Exo70"/>
</dbReference>
<keyword evidence="3" id="KW-0268">Exocytosis</keyword>
<dbReference type="InterPro" id="IPR046364">
    <property type="entry name" value="Exo70_C"/>
</dbReference>
<feature type="domain" description="Exocyst complex subunit Exo70 C-terminal" evidence="5">
    <location>
        <begin position="139"/>
        <end position="414"/>
    </location>
</feature>